<dbReference type="InterPro" id="IPR007886">
    <property type="entry name" value="AlaDH/PNT_N"/>
</dbReference>
<dbReference type="KEGG" id="atw:C0099_02115"/>
<dbReference type="InterPro" id="IPR008143">
    <property type="entry name" value="Ala_DH/PNT_CS2"/>
</dbReference>
<evidence type="ECO:0000259" key="9">
    <source>
        <dbReference type="SMART" id="SM01002"/>
    </source>
</evidence>
<feature type="binding site" evidence="7">
    <location>
        <position position="15"/>
    </location>
    <ligand>
        <name>substrate</name>
    </ligand>
</feature>
<feature type="binding site" evidence="7">
    <location>
        <position position="75"/>
    </location>
    <ligand>
        <name>substrate</name>
    </ligand>
</feature>
<dbReference type="InterPro" id="IPR007698">
    <property type="entry name" value="AlaDH/PNT_NAD(H)-bd"/>
</dbReference>
<dbReference type="CDD" id="cd05305">
    <property type="entry name" value="L-AlaDH"/>
    <property type="match status" value="1"/>
</dbReference>
<protein>
    <recommendedName>
        <fullName evidence="2 5">Alanine dehydrogenase</fullName>
        <ecNumber evidence="2 5">1.4.1.1</ecNumber>
    </recommendedName>
</protein>
<dbReference type="EC" id="1.4.1.1" evidence="2 5"/>
<dbReference type="Gene3D" id="3.40.50.720">
    <property type="entry name" value="NAD(P)-binding Rossmann-like Domain"/>
    <property type="match status" value="2"/>
</dbReference>
<dbReference type="FunFam" id="3.40.50.720:FF:000049">
    <property type="entry name" value="Alanine dehydrogenase"/>
    <property type="match status" value="1"/>
</dbReference>
<evidence type="ECO:0000313" key="12">
    <source>
        <dbReference type="Proteomes" id="UP000242205"/>
    </source>
</evidence>
<dbReference type="GO" id="GO:0042853">
    <property type="term" value="P:L-alanine catabolic process"/>
    <property type="evidence" value="ECO:0007669"/>
    <property type="project" value="InterPro"/>
</dbReference>
<keyword evidence="3 5" id="KW-0560">Oxidoreductase</keyword>
<dbReference type="SUPFAM" id="SSF52283">
    <property type="entry name" value="Formate/glycerate dehydrogenase catalytic domain-like"/>
    <property type="match status" value="1"/>
</dbReference>
<feature type="binding site" evidence="8">
    <location>
        <position position="134"/>
    </location>
    <ligand>
        <name>NAD(+)</name>
        <dbReference type="ChEBI" id="CHEBI:57540"/>
    </ligand>
</feature>
<dbReference type="GO" id="GO:0005886">
    <property type="term" value="C:plasma membrane"/>
    <property type="evidence" value="ECO:0007669"/>
    <property type="project" value="TreeGrafter"/>
</dbReference>
<dbReference type="InterPro" id="IPR036291">
    <property type="entry name" value="NAD(P)-bd_dom_sf"/>
</dbReference>
<name>A0A2I6S3N9_9RHOO</name>
<feature type="binding site" evidence="8">
    <location>
        <position position="198"/>
    </location>
    <ligand>
        <name>NAD(+)</name>
        <dbReference type="ChEBI" id="CHEBI:57540"/>
    </ligand>
</feature>
<sequence>MRVGIPREIKNHEYRVGLLPAGVGELVARGHEVFVERGAGLGAGARDADYRAAGATLTDSAREVFDAAELIVKVKEPQPEEFAHLRAEHVLFTYLHLAPDPQQARALMDAGLTAIAYETVTDAHGGLPLLAPMSEVAGRMSVQAGAHCLEKAAGGRGVLLGGVPGVEPGHVVVLGAGTVGSNAAMIALGVGARVTVIDRSLDALRRSVNRFGTRAATLHASREAIARSLADADLVIGAVLVPGGNAPKLVTREMLVAMRAGSVIVDVAIDQGGCCESSRATTHEAPTYVEQDVVHYCVANMPGAVARSATQALNAATLPHVLALADKGWRQALTDDAHLAEGLNVHAGGIAHAEVADALGMAHQALA</sequence>
<dbReference type="PANTHER" id="PTHR42795:SF1">
    <property type="entry name" value="ALANINE DEHYDROGENASE"/>
    <property type="match status" value="1"/>
</dbReference>
<evidence type="ECO:0000256" key="6">
    <source>
        <dbReference type="PIRSR" id="PIRSR000183-1"/>
    </source>
</evidence>
<reference evidence="11 12" key="1">
    <citation type="submission" date="2018-01" db="EMBL/GenBank/DDBJ databases">
        <authorList>
            <person name="Fu G.-Y."/>
        </authorList>
    </citation>
    <scope>NUCLEOTIDE SEQUENCE [LARGE SCALE GENOMIC DNA]</scope>
    <source>
        <strain evidence="11 12">SY39</strain>
    </source>
</reference>
<dbReference type="Pfam" id="PF05222">
    <property type="entry name" value="AlaDh_PNT_N"/>
    <property type="match status" value="1"/>
</dbReference>
<feature type="binding site" evidence="8">
    <location>
        <begin position="239"/>
        <end position="240"/>
    </location>
    <ligand>
        <name>NAD(+)</name>
        <dbReference type="ChEBI" id="CHEBI:57540"/>
    </ligand>
</feature>
<evidence type="ECO:0000256" key="8">
    <source>
        <dbReference type="PIRSR" id="PIRSR000183-3"/>
    </source>
</evidence>
<keyword evidence="8" id="KW-0547">Nucleotide-binding</keyword>
<evidence type="ECO:0000256" key="7">
    <source>
        <dbReference type="PIRSR" id="PIRSR000183-2"/>
    </source>
</evidence>
<accession>A0A2I6S3N9</accession>
<evidence type="ECO:0000313" key="11">
    <source>
        <dbReference type="EMBL" id="AUN93837.1"/>
    </source>
</evidence>
<evidence type="ECO:0000256" key="5">
    <source>
        <dbReference type="PIRNR" id="PIRNR000183"/>
    </source>
</evidence>
<keyword evidence="4 5" id="KW-0520">NAD</keyword>
<evidence type="ECO:0000256" key="4">
    <source>
        <dbReference type="ARBA" id="ARBA00023027"/>
    </source>
</evidence>
<feature type="active site" description="Proton donor/acceptor" evidence="6">
    <location>
        <position position="270"/>
    </location>
</feature>
<dbReference type="GO" id="GO:0000286">
    <property type="term" value="F:alanine dehydrogenase activity"/>
    <property type="evidence" value="ECO:0007669"/>
    <property type="project" value="UniProtKB-UniRule"/>
</dbReference>
<dbReference type="NCBIfam" id="TIGR00518">
    <property type="entry name" value="alaDH"/>
    <property type="match status" value="1"/>
</dbReference>
<keyword evidence="12" id="KW-1185">Reference proteome</keyword>
<dbReference type="GO" id="GO:0000166">
    <property type="term" value="F:nucleotide binding"/>
    <property type="evidence" value="ECO:0007669"/>
    <property type="project" value="UniProtKB-KW"/>
</dbReference>
<feature type="domain" description="Alanine dehydrogenase/pyridine nucleotide transhydrogenase N-terminal" evidence="10">
    <location>
        <begin position="4"/>
        <end position="137"/>
    </location>
</feature>
<proteinExistence type="inferred from homology"/>
<evidence type="ECO:0000256" key="2">
    <source>
        <dbReference type="ARBA" id="ARBA00012897"/>
    </source>
</evidence>
<dbReference type="Pfam" id="PF01262">
    <property type="entry name" value="AlaDh_PNT_C"/>
    <property type="match status" value="1"/>
</dbReference>
<feature type="binding site" evidence="8">
    <location>
        <begin position="298"/>
        <end position="301"/>
    </location>
    <ligand>
        <name>NAD(+)</name>
        <dbReference type="ChEBI" id="CHEBI:57540"/>
    </ligand>
</feature>
<evidence type="ECO:0000259" key="10">
    <source>
        <dbReference type="SMART" id="SM01003"/>
    </source>
</evidence>
<dbReference type="PANTHER" id="PTHR42795">
    <property type="entry name" value="ALANINE DEHYDROGENASE"/>
    <property type="match status" value="1"/>
</dbReference>
<dbReference type="SMART" id="SM01002">
    <property type="entry name" value="AlaDh_PNT_C"/>
    <property type="match status" value="1"/>
</dbReference>
<comment type="catalytic activity">
    <reaction evidence="5">
        <text>L-alanine + NAD(+) + H2O = pyruvate + NH4(+) + NADH + H(+)</text>
        <dbReference type="Rhea" id="RHEA:18405"/>
        <dbReference type="ChEBI" id="CHEBI:15361"/>
        <dbReference type="ChEBI" id="CHEBI:15377"/>
        <dbReference type="ChEBI" id="CHEBI:15378"/>
        <dbReference type="ChEBI" id="CHEBI:28938"/>
        <dbReference type="ChEBI" id="CHEBI:57540"/>
        <dbReference type="ChEBI" id="CHEBI:57945"/>
        <dbReference type="ChEBI" id="CHEBI:57972"/>
        <dbReference type="EC" id="1.4.1.1"/>
    </reaction>
</comment>
<gene>
    <name evidence="11" type="primary">ald</name>
    <name evidence="11" type="ORF">C0099_02115</name>
</gene>
<evidence type="ECO:0000256" key="1">
    <source>
        <dbReference type="ARBA" id="ARBA00005689"/>
    </source>
</evidence>
<dbReference type="SMART" id="SM01003">
    <property type="entry name" value="AlaDh_PNT_N"/>
    <property type="match status" value="1"/>
</dbReference>
<comment type="similarity">
    <text evidence="1 5">Belongs to the AlaDH/PNT family.</text>
</comment>
<dbReference type="Proteomes" id="UP000242205">
    <property type="component" value="Chromosome"/>
</dbReference>
<feature type="binding site" evidence="8">
    <location>
        <position position="279"/>
    </location>
    <ligand>
        <name>NAD(+)</name>
        <dbReference type="ChEBI" id="CHEBI:57540"/>
    </ligand>
</feature>
<feature type="active site" description="Proton donor/acceptor" evidence="6">
    <location>
        <position position="96"/>
    </location>
</feature>
<dbReference type="PIRSF" id="PIRSF000183">
    <property type="entry name" value="Alanine_dh"/>
    <property type="match status" value="1"/>
</dbReference>
<evidence type="ECO:0000256" key="3">
    <source>
        <dbReference type="ARBA" id="ARBA00023002"/>
    </source>
</evidence>
<dbReference type="OrthoDB" id="9804592at2"/>
<dbReference type="EMBL" id="CP025682">
    <property type="protein sequence ID" value="AUN93837.1"/>
    <property type="molecule type" value="Genomic_DNA"/>
</dbReference>
<feature type="binding site" evidence="8">
    <location>
        <begin position="267"/>
        <end position="270"/>
    </location>
    <ligand>
        <name>NAD(+)</name>
        <dbReference type="ChEBI" id="CHEBI:57540"/>
    </ligand>
</feature>
<dbReference type="InterPro" id="IPR008141">
    <property type="entry name" value="Ala_DH"/>
</dbReference>
<feature type="domain" description="Alanine dehydrogenase/pyridine nucleotide transhydrogenase NAD(H)-binding" evidence="9">
    <location>
        <begin position="149"/>
        <end position="297"/>
    </location>
</feature>
<organism evidence="11 12">
    <name type="scientific">Pseudazoarcus pumilus</name>
    <dbReference type="NCBI Taxonomy" id="2067960"/>
    <lineage>
        <taxon>Bacteria</taxon>
        <taxon>Pseudomonadati</taxon>
        <taxon>Pseudomonadota</taxon>
        <taxon>Betaproteobacteria</taxon>
        <taxon>Rhodocyclales</taxon>
        <taxon>Zoogloeaceae</taxon>
        <taxon>Pseudazoarcus</taxon>
    </lineage>
</organism>
<dbReference type="PROSITE" id="PS00837">
    <property type="entry name" value="ALADH_PNT_2"/>
    <property type="match status" value="1"/>
</dbReference>
<dbReference type="RefSeq" id="WP_102245911.1">
    <property type="nucleotide sequence ID" value="NZ_CP025682.1"/>
</dbReference>
<dbReference type="AlphaFoldDB" id="A0A2I6S3N9"/>
<dbReference type="SUPFAM" id="SSF51735">
    <property type="entry name" value="NAD(P)-binding Rossmann-fold domains"/>
    <property type="match status" value="1"/>
</dbReference>